<name>A0A6B9V2V2_ARAHY</name>
<dbReference type="InterPro" id="IPR045249">
    <property type="entry name" value="HARBI1-like"/>
</dbReference>
<evidence type="ECO:0000313" key="2">
    <source>
        <dbReference type="EMBL" id="QHN75696.1"/>
    </source>
</evidence>
<gene>
    <name evidence="2" type="ORF">DS421_19g637510</name>
</gene>
<protein>
    <submittedName>
        <fullName evidence="2">PIF-like transposase</fullName>
    </submittedName>
</protein>
<dbReference type="PANTHER" id="PTHR22930">
    <property type="match status" value="1"/>
</dbReference>
<proteinExistence type="predicted"/>
<dbReference type="Proteomes" id="UP000464620">
    <property type="component" value="Chromosome B09"/>
</dbReference>
<feature type="domain" description="DUF8040" evidence="1">
    <location>
        <begin position="2"/>
        <end position="98"/>
    </location>
</feature>
<dbReference type="PANTHER" id="PTHR22930:SF221">
    <property type="entry name" value="NUCLEASE HARBI1"/>
    <property type="match status" value="1"/>
</dbReference>
<dbReference type="EMBL" id="CP031001">
    <property type="protein sequence ID" value="QHN75696.1"/>
    <property type="molecule type" value="Genomic_DNA"/>
</dbReference>
<organism evidence="2 3">
    <name type="scientific">Arachis hypogaea</name>
    <name type="common">Peanut</name>
    <dbReference type="NCBI Taxonomy" id="3818"/>
    <lineage>
        <taxon>Eukaryota</taxon>
        <taxon>Viridiplantae</taxon>
        <taxon>Streptophyta</taxon>
        <taxon>Embryophyta</taxon>
        <taxon>Tracheophyta</taxon>
        <taxon>Spermatophyta</taxon>
        <taxon>Magnoliopsida</taxon>
        <taxon>eudicotyledons</taxon>
        <taxon>Gunneridae</taxon>
        <taxon>Pentapetalae</taxon>
        <taxon>rosids</taxon>
        <taxon>fabids</taxon>
        <taxon>Fabales</taxon>
        <taxon>Fabaceae</taxon>
        <taxon>Papilionoideae</taxon>
        <taxon>50 kb inversion clade</taxon>
        <taxon>dalbergioids sensu lato</taxon>
        <taxon>Dalbergieae</taxon>
        <taxon>Pterocarpus clade</taxon>
        <taxon>Arachis</taxon>
    </lineage>
</organism>
<sequence>MTSTQTGNKWLKEILEGNNSRCCSMFRMEKDVFKRLCYDLETNYGLCASRRISAAEILVMFLFVLGGGNSNKSTKERFQHSGETISRKFEEVLQAVCKMAIDIIQPKDRDFKEVPTKLRNDDRYWPHFKDAIGAIDGTHVPVIVSTEDQIRFIGRKEIPTQNVMAACNFDMEFTFVLAGWEGTAHDTSKYYLVDAGYPEKKGYLGPYKGATYHLSEFRRVNGPSGYYEIYNYAHSSLRSVIERTFGMDVELEEEDGYGDEGEAENGVEKVGDEFLGTMEMVRNNIASSLIGGKN</sequence>
<evidence type="ECO:0000259" key="1">
    <source>
        <dbReference type="Pfam" id="PF26138"/>
    </source>
</evidence>
<evidence type="ECO:0000313" key="3">
    <source>
        <dbReference type="Proteomes" id="UP000464620"/>
    </source>
</evidence>
<dbReference type="AlphaFoldDB" id="A0A6B9V2V2"/>
<dbReference type="InterPro" id="IPR058353">
    <property type="entry name" value="DUF8040"/>
</dbReference>
<dbReference type="Pfam" id="PF26138">
    <property type="entry name" value="DUF8040"/>
    <property type="match status" value="1"/>
</dbReference>
<accession>A0A6B9V2V2</accession>
<reference evidence="2 3" key="1">
    <citation type="submission" date="2020-01" db="EMBL/GenBank/DDBJ databases">
        <title>Genome sequence of Arachis hypogaea, cultivar Shitouqi.</title>
        <authorList>
            <person name="Zhuang W."/>
            <person name="Chen H."/>
            <person name="Varshney R."/>
            <person name="Wang D."/>
            <person name="Ming R."/>
        </authorList>
    </citation>
    <scope>NUCLEOTIDE SEQUENCE [LARGE SCALE GENOMIC DNA]</scope>
    <source>
        <tissue evidence="2">Young leaf</tissue>
    </source>
</reference>